<name>U5PWN3_9CAUD</name>
<dbReference type="Gene3D" id="3.40.50.300">
    <property type="entry name" value="P-loop containing nucleotide triphosphate hydrolases"/>
    <property type="match status" value="1"/>
</dbReference>
<dbReference type="OrthoDB" id="2559at10239"/>
<feature type="domain" description="FtsK" evidence="3">
    <location>
        <begin position="169"/>
        <end position="358"/>
    </location>
</feature>
<dbReference type="KEGG" id="vg:17960459"/>
<dbReference type="GeneID" id="17960459"/>
<dbReference type="SUPFAM" id="SSF52540">
    <property type="entry name" value="P-loop containing nucleoside triphosphate hydrolases"/>
    <property type="match status" value="1"/>
</dbReference>
<dbReference type="GO" id="GO:0005524">
    <property type="term" value="F:ATP binding"/>
    <property type="evidence" value="ECO:0007669"/>
    <property type="project" value="UniProtKB-KW"/>
</dbReference>
<evidence type="ECO:0000313" key="4">
    <source>
        <dbReference type="EMBL" id="AGY46868.1"/>
    </source>
</evidence>
<dbReference type="RefSeq" id="YP_008771892.1">
    <property type="nucleotide sequence ID" value="NC_022773.1"/>
</dbReference>
<evidence type="ECO:0000256" key="2">
    <source>
        <dbReference type="ARBA" id="ARBA00022840"/>
    </source>
</evidence>
<protein>
    <submittedName>
        <fullName evidence="4">FtsK/SpoIIIE protein</fullName>
    </submittedName>
</protein>
<evidence type="ECO:0000313" key="5">
    <source>
        <dbReference type="Proteomes" id="UP000017645"/>
    </source>
</evidence>
<keyword evidence="2" id="KW-0067">ATP-binding</keyword>
<evidence type="ECO:0000256" key="1">
    <source>
        <dbReference type="ARBA" id="ARBA00022741"/>
    </source>
</evidence>
<keyword evidence="1" id="KW-0547">Nucleotide-binding</keyword>
<sequence length="429" mass="48285">MIIELLTCSAFGGLAATAFLKKNAITNDSQKIHKIFTLSGLNVKDGDRVLTPQLIRKIDHSWGTEYKYRLPLGRSFQDFEQKQNVIQDGLNNRRSHFKPSDLKGVSFDRNFIKSLREVTRKRLSATKEVELSFDGLLSLKVYNEALPKLVEYGDSGKGWSVPMGVNRGAGSVMHDFESIPHMVIGGATRYGKSNLINGIITSLTRNNPDHVHFHLIDLKGGIELGAYENMSQTSSVAFEPEEALNTLRGAYEAMRGIQTSLRGLGKKNVQEANIKDRHFIIIDEVGELNPSEAVSKEEKKIKEECQKYMSQIARLGAGLGFRQILATQYTTGDVIPRQCKQNSDAKVCFRVQSEVASRVTLDSSGAEKLPEVRGRALYQTADKRRTIQTYYIKPDQIKITIDKHYKERKVDPIETQPETRKHTVIIEEV</sequence>
<organism evidence="4 5">
    <name type="scientific">Bacillus phage Blastoid</name>
    <dbReference type="NCBI Taxonomy" id="2880540"/>
    <lineage>
        <taxon>Viruses</taxon>
        <taxon>Duplodnaviria</taxon>
        <taxon>Heunggongvirae</taxon>
        <taxon>Uroviricota</taxon>
        <taxon>Caudoviricetes</taxon>
        <taxon>Ehrlichviridae</taxon>
        <taxon>Andromedavirus</taxon>
        <taxon>Andromedavirus blastoid</taxon>
    </lineage>
</organism>
<gene>
    <name evidence="4" type="ORF">Blastoid_69</name>
</gene>
<dbReference type="Proteomes" id="UP000017645">
    <property type="component" value="Segment"/>
</dbReference>
<keyword evidence="5" id="KW-1185">Reference proteome</keyword>
<dbReference type="PROSITE" id="PS50901">
    <property type="entry name" value="FTSK"/>
    <property type="match status" value="1"/>
</dbReference>
<accession>U5PWN3</accession>
<dbReference type="Pfam" id="PF01580">
    <property type="entry name" value="FtsK_SpoIIIE"/>
    <property type="match status" value="1"/>
</dbReference>
<dbReference type="GO" id="GO:0003677">
    <property type="term" value="F:DNA binding"/>
    <property type="evidence" value="ECO:0007669"/>
    <property type="project" value="InterPro"/>
</dbReference>
<dbReference type="PANTHER" id="PTHR22683">
    <property type="entry name" value="SPORULATION PROTEIN RELATED"/>
    <property type="match status" value="1"/>
</dbReference>
<evidence type="ECO:0000259" key="3">
    <source>
        <dbReference type="PROSITE" id="PS50901"/>
    </source>
</evidence>
<dbReference type="InterPro" id="IPR002543">
    <property type="entry name" value="FtsK_dom"/>
</dbReference>
<dbReference type="InterPro" id="IPR050206">
    <property type="entry name" value="FtsK/SpoIIIE/SftA"/>
</dbReference>
<dbReference type="PANTHER" id="PTHR22683:SF1">
    <property type="entry name" value="TYPE VII SECRETION SYSTEM PROTEIN ESSC"/>
    <property type="match status" value="1"/>
</dbReference>
<proteinExistence type="predicted"/>
<dbReference type="EMBL" id="KF669648">
    <property type="protein sequence ID" value="AGY46868.1"/>
    <property type="molecule type" value="Genomic_DNA"/>
</dbReference>
<reference evidence="4 5" key="1">
    <citation type="journal article" date="2013" name="Genome Announc.">
        <title>Complete Genome of Bacillus pumilus Siphophage Blastoid.</title>
        <authorList>
            <person name="Mash S.J."/>
            <person name="Minahan N.T."/>
            <person name="Chamakura K.R."/>
            <person name="Kuty Everett G.F."/>
        </authorList>
    </citation>
    <scope>NUCLEOTIDE SEQUENCE [LARGE SCALE GENOMIC DNA]</scope>
</reference>
<dbReference type="InterPro" id="IPR027417">
    <property type="entry name" value="P-loop_NTPase"/>
</dbReference>